<gene>
    <name evidence="1" type="ORF">GCM10023230_04720</name>
</gene>
<reference evidence="2" key="1">
    <citation type="journal article" date="2019" name="Int. J. Syst. Evol. Microbiol.">
        <title>The Global Catalogue of Microorganisms (GCM) 10K type strain sequencing project: providing services to taxonomists for standard genome sequencing and annotation.</title>
        <authorList>
            <consortium name="The Broad Institute Genomics Platform"/>
            <consortium name="The Broad Institute Genome Sequencing Center for Infectious Disease"/>
            <person name="Wu L."/>
            <person name="Ma J."/>
        </authorList>
    </citation>
    <scope>NUCLEOTIDE SEQUENCE [LARGE SCALE GENOMIC DNA]</scope>
    <source>
        <strain evidence="2">JCM 18198</strain>
    </source>
</reference>
<proteinExistence type="predicted"/>
<evidence type="ECO:0000313" key="2">
    <source>
        <dbReference type="Proteomes" id="UP001500141"/>
    </source>
</evidence>
<dbReference type="Proteomes" id="UP001500141">
    <property type="component" value="Unassembled WGS sequence"/>
</dbReference>
<sequence length="122" mass="13691">MADLVKEFGETISKNIPGFIATSIIEIRNGICYYSKTSDKNYDIDLGSTFILEMVRAKLNGINALQQKQKIDDITITLTSQYHIINVSEDNEYLIYLAVDASQANLTMTKALLAKHKKMIKG</sequence>
<keyword evidence="2" id="KW-1185">Reference proteome</keyword>
<evidence type="ECO:0008006" key="3">
    <source>
        <dbReference type="Google" id="ProtNLM"/>
    </source>
</evidence>
<accession>A0ABP8ZLQ1</accession>
<evidence type="ECO:0000313" key="1">
    <source>
        <dbReference type="EMBL" id="GAA4759396.1"/>
    </source>
</evidence>
<dbReference type="RefSeq" id="WP_264544338.1">
    <property type="nucleotide sequence ID" value="NZ_BAABIP010000007.1"/>
</dbReference>
<name>A0ABP8ZLQ1_9FLAO</name>
<protein>
    <recommendedName>
        <fullName evidence="3">Roadblock/LAMTOR2 domain-containing protein</fullName>
    </recommendedName>
</protein>
<dbReference type="EMBL" id="BAABIP010000007">
    <property type="protein sequence ID" value="GAA4759396.1"/>
    <property type="molecule type" value="Genomic_DNA"/>
</dbReference>
<organism evidence="1 2">
    <name type="scientific">Flavobacterium hankyongi</name>
    <dbReference type="NCBI Taxonomy" id="1176532"/>
    <lineage>
        <taxon>Bacteria</taxon>
        <taxon>Pseudomonadati</taxon>
        <taxon>Bacteroidota</taxon>
        <taxon>Flavobacteriia</taxon>
        <taxon>Flavobacteriales</taxon>
        <taxon>Flavobacteriaceae</taxon>
        <taxon>Flavobacterium</taxon>
    </lineage>
</organism>
<comment type="caution">
    <text evidence="1">The sequence shown here is derived from an EMBL/GenBank/DDBJ whole genome shotgun (WGS) entry which is preliminary data.</text>
</comment>